<dbReference type="InterPro" id="IPR006543">
    <property type="entry name" value="Histidinol-phos"/>
</dbReference>
<evidence type="ECO:0000256" key="7">
    <source>
        <dbReference type="ARBA" id="ARBA00022490"/>
    </source>
</evidence>
<feature type="site" description="Stabilizes the phosphoryl group" evidence="16">
    <location>
        <position position="50"/>
    </location>
</feature>
<feature type="site" description="Contributes to substrate recognition" evidence="16">
    <location>
        <position position="100"/>
    </location>
</feature>
<dbReference type="NCBIfam" id="TIGR01662">
    <property type="entry name" value="HAD-SF-IIIA"/>
    <property type="match status" value="1"/>
</dbReference>
<feature type="binding site" evidence="17">
    <location>
        <position position="7"/>
    </location>
    <ligand>
        <name>Mg(2+)</name>
        <dbReference type="ChEBI" id="CHEBI:18420"/>
    </ligand>
</feature>
<feature type="binding site" evidence="17">
    <location>
        <position position="126"/>
    </location>
    <ligand>
        <name>Mg(2+)</name>
        <dbReference type="ChEBI" id="CHEBI:18420"/>
    </ligand>
</feature>
<feature type="binding site" evidence="17">
    <location>
        <position position="97"/>
    </location>
    <ligand>
        <name>Zn(2+)</name>
        <dbReference type="ChEBI" id="CHEBI:29105"/>
    </ligand>
</feature>
<dbReference type="InterPro" id="IPR036412">
    <property type="entry name" value="HAD-like_sf"/>
</dbReference>
<evidence type="ECO:0000256" key="11">
    <source>
        <dbReference type="ARBA" id="ARBA00022842"/>
    </source>
</evidence>
<dbReference type="Gene3D" id="3.40.50.1000">
    <property type="entry name" value="HAD superfamily/HAD-like"/>
    <property type="match status" value="1"/>
</dbReference>
<feature type="active site" description="Nucleophile" evidence="15">
    <location>
        <position position="7"/>
    </location>
</feature>
<evidence type="ECO:0000256" key="4">
    <source>
        <dbReference type="ARBA" id="ARBA00004496"/>
    </source>
</evidence>
<name>A0A1F6TCD3_9PROT</name>
<protein>
    <recommendedName>
        <fullName evidence="14">D,D-heptose 1,7-bisphosphate phosphatase</fullName>
        <ecNumber evidence="14">3.1.3.-</ecNumber>
    </recommendedName>
</protein>
<evidence type="ECO:0000256" key="2">
    <source>
        <dbReference type="ARBA" id="ARBA00001946"/>
    </source>
</evidence>
<feature type="active site" description="Proton donor" evidence="15">
    <location>
        <position position="9"/>
    </location>
</feature>
<dbReference type="PANTHER" id="PTHR42891">
    <property type="entry name" value="D-GLYCERO-BETA-D-MANNO-HEPTOSE-1,7-BISPHOSPHATE 7-PHOSPHATASE"/>
    <property type="match status" value="1"/>
</dbReference>
<keyword evidence="9 14" id="KW-0378">Hydrolase</keyword>
<evidence type="ECO:0000313" key="19">
    <source>
        <dbReference type="Proteomes" id="UP000179344"/>
    </source>
</evidence>
<keyword evidence="8 17" id="KW-0479">Metal-binding</keyword>
<dbReference type="PANTHER" id="PTHR42891:SF1">
    <property type="entry name" value="D-GLYCERO-BETA-D-MANNO-HEPTOSE-1,7-BISPHOSPHATE 7-PHOSPHATASE"/>
    <property type="match status" value="1"/>
</dbReference>
<feature type="binding site" evidence="17">
    <location>
        <position position="91"/>
    </location>
    <ligand>
        <name>Zn(2+)</name>
        <dbReference type="ChEBI" id="CHEBI:29105"/>
    </ligand>
</feature>
<evidence type="ECO:0000256" key="14">
    <source>
        <dbReference type="PIRNR" id="PIRNR004682"/>
    </source>
</evidence>
<keyword evidence="12 14" id="KW-0119">Carbohydrate metabolism</keyword>
<keyword evidence="10 17" id="KW-0862">Zinc</keyword>
<feature type="site" description="Stabilizes the phosphoryl group" evidence="16">
    <location>
        <position position="101"/>
    </location>
</feature>
<feature type="binding site" evidence="17">
    <location>
        <position position="9"/>
    </location>
    <ligand>
        <name>Mg(2+)</name>
        <dbReference type="ChEBI" id="CHEBI:18420"/>
    </ligand>
</feature>
<evidence type="ECO:0000256" key="1">
    <source>
        <dbReference type="ARBA" id="ARBA00001226"/>
    </source>
</evidence>
<dbReference type="SUPFAM" id="SSF56784">
    <property type="entry name" value="HAD-like"/>
    <property type="match status" value="1"/>
</dbReference>
<dbReference type="NCBIfam" id="TIGR01656">
    <property type="entry name" value="Histidinol-ppas"/>
    <property type="match status" value="1"/>
</dbReference>
<evidence type="ECO:0000256" key="6">
    <source>
        <dbReference type="ARBA" id="ARBA00011245"/>
    </source>
</evidence>
<comment type="pathway">
    <text evidence="5">Nucleotide-sugar biosynthesis; ADP-L-glycero-beta-D-manno-heptose biosynthesis; ADP-L-glycero-beta-D-manno-heptose from D-glycero-beta-D-manno-heptose 7-phosphate: step 2/4.</text>
</comment>
<comment type="similarity">
    <text evidence="13 14">Belongs to the gmhB family.</text>
</comment>
<reference evidence="18 19" key="1">
    <citation type="journal article" date="2016" name="Nat. Commun.">
        <title>Thousands of microbial genomes shed light on interconnected biogeochemical processes in an aquifer system.</title>
        <authorList>
            <person name="Anantharaman K."/>
            <person name="Brown C.T."/>
            <person name="Hug L.A."/>
            <person name="Sharon I."/>
            <person name="Castelle C.J."/>
            <person name="Probst A.J."/>
            <person name="Thomas B.C."/>
            <person name="Singh A."/>
            <person name="Wilkins M.J."/>
            <person name="Karaoz U."/>
            <person name="Brodie E.L."/>
            <person name="Williams K.H."/>
            <person name="Hubbard S.S."/>
            <person name="Banfield J.F."/>
        </authorList>
    </citation>
    <scope>NUCLEOTIDE SEQUENCE [LARGE SCALE GENOMIC DNA]</scope>
</reference>
<dbReference type="AlphaFoldDB" id="A0A1F6TCD3"/>
<gene>
    <name evidence="18" type="ORF">A2V92_03995</name>
</gene>
<evidence type="ECO:0000256" key="15">
    <source>
        <dbReference type="PIRSR" id="PIRSR004682-1"/>
    </source>
</evidence>
<evidence type="ECO:0000256" key="10">
    <source>
        <dbReference type="ARBA" id="ARBA00022833"/>
    </source>
</evidence>
<dbReference type="InterPro" id="IPR004446">
    <property type="entry name" value="Heptose_bisP_phosphatase"/>
</dbReference>
<dbReference type="EC" id="3.1.3.-" evidence="14"/>
<evidence type="ECO:0000256" key="5">
    <source>
        <dbReference type="ARBA" id="ARBA00004708"/>
    </source>
</evidence>
<evidence type="ECO:0000256" key="9">
    <source>
        <dbReference type="ARBA" id="ARBA00022801"/>
    </source>
</evidence>
<comment type="catalytic activity">
    <reaction evidence="1">
        <text>D-glycero-beta-D-manno-heptose 1,7-bisphosphate + H2O = D-glycero-beta-D-manno-heptose 1-phosphate + phosphate</text>
        <dbReference type="Rhea" id="RHEA:28518"/>
        <dbReference type="ChEBI" id="CHEBI:15377"/>
        <dbReference type="ChEBI" id="CHEBI:43474"/>
        <dbReference type="ChEBI" id="CHEBI:60208"/>
        <dbReference type="ChEBI" id="CHEBI:61593"/>
        <dbReference type="EC" id="3.1.3.82"/>
    </reaction>
</comment>
<evidence type="ECO:0000256" key="13">
    <source>
        <dbReference type="ARBA" id="ARBA00061616"/>
    </source>
</evidence>
<comment type="caution">
    <text evidence="18">The sequence shown here is derived from an EMBL/GenBank/DDBJ whole genome shotgun (WGS) entry which is preliminary data.</text>
</comment>
<dbReference type="GO" id="GO:0046872">
    <property type="term" value="F:metal ion binding"/>
    <property type="evidence" value="ECO:0007669"/>
    <property type="project" value="UniProtKB-KW"/>
</dbReference>
<dbReference type="EMBL" id="MFST01000141">
    <property type="protein sequence ID" value="OGI42764.1"/>
    <property type="molecule type" value="Genomic_DNA"/>
</dbReference>
<evidence type="ECO:0000256" key="16">
    <source>
        <dbReference type="PIRSR" id="PIRSR004682-3"/>
    </source>
</evidence>
<dbReference type="Proteomes" id="UP000179344">
    <property type="component" value="Unassembled WGS sequence"/>
</dbReference>
<dbReference type="CDD" id="cd07503">
    <property type="entry name" value="HAD_HisB-N"/>
    <property type="match status" value="1"/>
</dbReference>
<feature type="binding site" evidence="17">
    <location>
        <position position="99"/>
    </location>
    <ligand>
        <name>Zn(2+)</name>
        <dbReference type="ChEBI" id="CHEBI:29105"/>
    </ligand>
</feature>
<dbReference type="Pfam" id="PF13242">
    <property type="entry name" value="Hydrolase_like"/>
    <property type="match status" value="1"/>
</dbReference>
<keyword evidence="11 17" id="KW-0460">Magnesium</keyword>
<comment type="subcellular location">
    <subcellularLocation>
        <location evidence="4 14">Cytoplasm</location>
    </subcellularLocation>
</comment>
<dbReference type="GO" id="GO:0034200">
    <property type="term" value="F:D-glycero-beta-D-manno-heptose 1,7-bisphosphate 7-phosphatase activity"/>
    <property type="evidence" value="ECO:0007669"/>
    <property type="project" value="UniProtKB-EC"/>
</dbReference>
<evidence type="ECO:0000313" key="18">
    <source>
        <dbReference type="EMBL" id="OGI42764.1"/>
    </source>
</evidence>
<evidence type="ECO:0000256" key="3">
    <source>
        <dbReference type="ARBA" id="ARBA00001947"/>
    </source>
</evidence>
<comment type="cofactor">
    <cofactor evidence="2 17">
        <name>Mg(2+)</name>
        <dbReference type="ChEBI" id="CHEBI:18420"/>
    </cofactor>
</comment>
<dbReference type="PIRSF" id="PIRSF004682">
    <property type="entry name" value="GmhB"/>
    <property type="match status" value="1"/>
</dbReference>
<accession>A0A1F6TCD3</accession>
<comment type="cofactor">
    <cofactor evidence="3 17">
        <name>Zn(2+)</name>
        <dbReference type="ChEBI" id="CHEBI:29105"/>
    </cofactor>
</comment>
<evidence type="ECO:0000256" key="12">
    <source>
        <dbReference type="ARBA" id="ARBA00023277"/>
    </source>
</evidence>
<dbReference type="InterPro" id="IPR023214">
    <property type="entry name" value="HAD_sf"/>
</dbReference>
<feature type="binding site" evidence="17">
    <location>
        <position position="89"/>
    </location>
    <ligand>
        <name>Zn(2+)</name>
        <dbReference type="ChEBI" id="CHEBI:29105"/>
    </ligand>
</feature>
<dbReference type="GO" id="GO:0005975">
    <property type="term" value="P:carbohydrate metabolic process"/>
    <property type="evidence" value="ECO:0007669"/>
    <property type="project" value="InterPro"/>
</dbReference>
<proteinExistence type="inferred from homology"/>
<comment type="subunit">
    <text evidence="6">Monomer.</text>
</comment>
<keyword evidence="7 14" id="KW-0963">Cytoplasm</keyword>
<evidence type="ECO:0000256" key="17">
    <source>
        <dbReference type="PIRSR" id="PIRSR004682-4"/>
    </source>
</evidence>
<evidence type="ECO:0000256" key="8">
    <source>
        <dbReference type="ARBA" id="ARBA00022723"/>
    </source>
</evidence>
<dbReference type="InterPro" id="IPR006549">
    <property type="entry name" value="HAD-SF_hydro_IIIA"/>
</dbReference>
<organism evidence="18 19">
    <name type="scientific">Candidatus Muproteobacteria bacterium RBG_16_65_31</name>
    <dbReference type="NCBI Taxonomy" id="1817759"/>
    <lineage>
        <taxon>Bacteria</taxon>
        <taxon>Pseudomonadati</taxon>
        <taxon>Pseudomonadota</taxon>
        <taxon>Candidatus Muproteobacteria</taxon>
    </lineage>
</organism>
<dbReference type="NCBIfam" id="NF006506">
    <property type="entry name" value="PRK08942.1"/>
    <property type="match status" value="1"/>
</dbReference>
<sequence length="183" mass="20115">MKLIILDRDGVINYDSDDYIKSPEEWRPIPGSLEAIARLHREGYRIVVASNQSGVARGLFDMETLGRINAKMLEAVRAKGGEIDAVFFCPHGPMDGCRCRKPLPGLFEEIAERLKTNLRGVYAVGDAERDVIAARAVEARPVLVRTGKGTRTLKKGKELAHVPIFDDLAAFSDALLAGKITAR</sequence>
<dbReference type="GO" id="GO:0005737">
    <property type="term" value="C:cytoplasm"/>
    <property type="evidence" value="ECO:0007669"/>
    <property type="project" value="UniProtKB-SubCell"/>
</dbReference>
<dbReference type="FunFam" id="3.40.50.1000:FF:000168">
    <property type="entry name" value="D,D-heptose 1,7-bisphosphate phosphatase"/>
    <property type="match status" value="1"/>
</dbReference>